<dbReference type="EMBL" id="MIGB01000003">
    <property type="protein sequence ID" value="OSY43185.1"/>
    <property type="molecule type" value="Genomic_DNA"/>
</dbReference>
<keyword evidence="2" id="KW-1185">Reference proteome</keyword>
<evidence type="ECO:0000313" key="2">
    <source>
        <dbReference type="Proteomes" id="UP000194360"/>
    </source>
</evidence>
<name>A0A1Y2N6T4_PSEAH</name>
<accession>A0A1Y2N6T4</accession>
<dbReference type="OrthoDB" id="3577421at2"/>
<sequence length="75" mass="8156">MTRHPLCERCWNPIDRTAEPLRMNTLCGVAADGAPARTFVHALPCLAPDTGDWDAARRGLSPAAVRHAAARADHR</sequence>
<gene>
    <name evidence="1" type="ORF">BG845_00790</name>
</gene>
<dbReference type="RefSeq" id="WP_085911108.1">
    <property type="nucleotide sequence ID" value="NZ_AP018920.1"/>
</dbReference>
<dbReference type="STRING" id="2074.BG845_00790"/>
<dbReference type="AlphaFoldDB" id="A0A1Y2N6T4"/>
<protein>
    <submittedName>
        <fullName evidence="1">Uncharacterized protein</fullName>
    </submittedName>
</protein>
<evidence type="ECO:0000313" key="1">
    <source>
        <dbReference type="EMBL" id="OSY43185.1"/>
    </source>
</evidence>
<comment type="caution">
    <text evidence="1">The sequence shown here is derived from an EMBL/GenBank/DDBJ whole genome shotgun (WGS) entry which is preliminary data.</text>
</comment>
<proteinExistence type="predicted"/>
<organism evidence="1 2">
    <name type="scientific">Pseudonocardia autotrophica</name>
    <name type="common">Amycolata autotrophica</name>
    <name type="synonym">Nocardia autotrophica</name>
    <dbReference type="NCBI Taxonomy" id="2074"/>
    <lineage>
        <taxon>Bacteria</taxon>
        <taxon>Bacillati</taxon>
        <taxon>Actinomycetota</taxon>
        <taxon>Actinomycetes</taxon>
        <taxon>Pseudonocardiales</taxon>
        <taxon>Pseudonocardiaceae</taxon>
        <taxon>Pseudonocardia</taxon>
    </lineage>
</organism>
<reference evidence="1 2" key="1">
    <citation type="submission" date="2016-09" db="EMBL/GenBank/DDBJ databases">
        <title>Pseudonocardia autotrophica DSM535, a candidate organism with high potential of specific P450 cytochromes.</title>
        <authorList>
            <person name="Grumaz C."/>
            <person name="Vainshtein Y."/>
            <person name="Kirstahler P."/>
            <person name="Sohn K."/>
        </authorList>
    </citation>
    <scope>NUCLEOTIDE SEQUENCE [LARGE SCALE GENOMIC DNA]</scope>
    <source>
        <strain evidence="1 2">DSM 535</strain>
    </source>
</reference>
<dbReference type="Proteomes" id="UP000194360">
    <property type="component" value="Unassembled WGS sequence"/>
</dbReference>